<evidence type="ECO:0000256" key="1">
    <source>
        <dbReference type="SAM" id="Phobius"/>
    </source>
</evidence>
<proteinExistence type="predicted"/>
<keyword evidence="1" id="KW-0472">Membrane</keyword>
<dbReference type="AlphaFoldDB" id="A0A7V2SXS9"/>
<reference evidence="2" key="1">
    <citation type="journal article" date="2020" name="mSystems">
        <title>Genome- and Community-Level Interaction Insights into Carbon Utilization and Element Cycling Functions of Hydrothermarchaeota in Hydrothermal Sediment.</title>
        <authorList>
            <person name="Zhou Z."/>
            <person name="Liu Y."/>
            <person name="Xu W."/>
            <person name="Pan J."/>
            <person name="Luo Z.H."/>
            <person name="Li M."/>
        </authorList>
    </citation>
    <scope>NUCLEOTIDE SEQUENCE [LARGE SCALE GENOMIC DNA]</scope>
    <source>
        <strain evidence="2">HyVt-493</strain>
    </source>
</reference>
<keyword evidence="1" id="KW-1133">Transmembrane helix</keyword>
<sequence>MKKRVIIGLVIILGVCSALFFLISKNKINSNENINIEKYNNIQFLIYVFTDIGANGIYLTALAKDYGKELYPFHVDGCNDKSSIHPAESCEVVQDRQNLLAYFKSPEIRQYTKKMIDDCVSAKPEPNEVYVCENIVALVGVMDDKNFATIQPLFVNADKIVKKLSGYSWNWTCDRVVYKRLSRIIKKYGEQFPCPLTPPYKETKLDYFRSLLYHDSRKTSIKYW</sequence>
<dbReference type="EMBL" id="DRMS01000049">
    <property type="protein sequence ID" value="HFC91422.1"/>
    <property type="molecule type" value="Genomic_DNA"/>
</dbReference>
<dbReference type="Proteomes" id="UP000885750">
    <property type="component" value="Unassembled WGS sequence"/>
</dbReference>
<gene>
    <name evidence="2" type="ORF">ENJ51_01270</name>
</gene>
<keyword evidence="1" id="KW-0812">Transmembrane</keyword>
<comment type="caution">
    <text evidence="2">The sequence shown here is derived from an EMBL/GenBank/DDBJ whole genome shotgun (WGS) entry which is preliminary data.</text>
</comment>
<accession>A0A7V2SXS9</accession>
<protein>
    <submittedName>
        <fullName evidence="2">Uncharacterized protein</fullName>
    </submittedName>
</protein>
<feature type="transmembrane region" description="Helical" evidence="1">
    <location>
        <begin position="5"/>
        <end position="24"/>
    </location>
</feature>
<organism evidence="2">
    <name type="scientific">Leucothrix mucor</name>
    <dbReference type="NCBI Taxonomy" id="45248"/>
    <lineage>
        <taxon>Bacteria</taxon>
        <taxon>Pseudomonadati</taxon>
        <taxon>Pseudomonadota</taxon>
        <taxon>Gammaproteobacteria</taxon>
        <taxon>Thiotrichales</taxon>
        <taxon>Thiotrichaceae</taxon>
        <taxon>Leucothrix</taxon>
    </lineage>
</organism>
<name>A0A7V2SXS9_LEUMU</name>
<evidence type="ECO:0000313" key="2">
    <source>
        <dbReference type="EMBL" id="HFC91422.1"/>
    </source>
</evidence>
<feature type="transmembrane region" description="Helical" evidence="1">
    <location>
        <begin position="44"/>
        <end position="63"/>
    </location>
</feature>